<dbReference type="InterPro" id="IPR036875">
    <property type="entry name" value="Znf_CCHC_sf"/>
</dbReference>
<evidence type="ECO:0000259" key="3">
    <source>
        <dbReference type="PROSITE" id="PS50158"/>
    </source>
</evidence>
<dbReference type="Gene3D" id="4.10.60.10">
    <property type="entry name" value="Zinc finger, CCHC-type"/>
    <property type="match status" value="1"/>
</dbReference>
<dbReference type="SMART" id="SM00343">
    <property type="entry name" value="ZnF_C2HC"/>
    <property type="match status" value="1"/>
</dbReference>
<dbReference type="GO" id="GO:0003676">
    <property type="term" value="F:nucleic acid binding"/>
    <property type="evidence" value="ECO:0007669"/>
    <property type="project" value="InterPro"/>
</dbReference>
<feature type="compositionally biased region" description="Polar residues" evidence="2">
    <location>
        <begin position="8"/>
        <end position="18"/>
    </location>
</feature>
<accession>A0A699HMG3</accession>
<sequence>GNLLLPPSTKTKCTQIKSRANKSEDGNPARANVKQALGRGSYALSWKPCQRDSLNLSDHRLHDDLKVIAAQVYYKDAKSLFAAVETRFGGNEAKKKTQKTLLKKMYKNFSALSTKSFDSIFNRLQKIESQLAILDIMSIDDLYNNFKIVKQEVKRTAISNSSSQNMAFVSSPGTNITNEVHTTYGVSTASTQIVHEDLKQIHKDDLEEMDLKCQLALLSMRANRFLYKTRKKITINGSDIVGFNKSKVECYNCHKMGHFARECKGPRNQDSKNRYQDSSRRTVHVEETPPKAMVAIDGIESKNANEYIPNVLKEYPNPPLVKNRVSDNKDCSFESPVLVEKNTITPTITKVEVVRPKQQEKPVRKIVSGFSFLLAVATFFTDSGNFFCQWELYNWQWECLGGANGGNITCKGTLKTGKLDFEDVYFFKELKFNLLSVSQMCDKKNSVLFTDTRCFGLSPNFKLADESQVLLKVPRKNNMYSVDMKSIVPKKSITCLVAKVTLDKSMLWHMRLGHINFKNINKLVKDKLVRVLPSKCFENDQTYVSFLKGKQHKAFCKSKI</sequence>
<gene>
    <name evidence="4" type="ORF">Tci_425647</name>
</gene>
<dbReference type="InterPro" id="IPR025724">
    <property type="entry name" value="GAG-pre-integrase_dom"/>
</dbReference>
<keyword evidence="1" id="KW-0862">Zinc</keyword>
<evidence type="ECO:0000313" key="4">
    <source>
        <dbReference type="EMBL" id="GEY53673.1"/>
    </source>
</evidence>
<protein>
    <submittedName>
        <fullName evidence="4">Putative ribonuclease H-like domain-containing protein</fullName>
    </submittedName>
</protein>
<proteinExistence type="predicted"/>
<dbReference type="InterPro" id="IPR001878">
    <property type="entry name" value="Znf_CCHC"/>
</dbReference>
<feature type="non-terminal residue" evidence="4">
    <location>
        <position position="1"/>
    </location>
</feature>
<dbReference type="AlphaFoldDB" id="A0A699HMG3"/>
<keyword evidence="1" id="KW-0863">Zinc-finger</keyword>
<dbReference type="Pfam" id="PF13976">
    <property type="entry name" value="gag_pre-integrs"/>
    <property type="match status" value="1"/>
</dbReference>
<reference evidence="4" key="1">
    <citation type="journal article" date="2019" name="Sci. Rep.">
        <title>Draft genome of Tanacetum cinerariifolium, the natural source of mosquito coil.</title>
        <authorList>
            <person name="Yamashiro T."/>
            <person name="Shiraishi A."/>
            <person name="Satake H."/>
            <person name="Nakayama K."/>
        </authorList>
    </citation>
    <scope>NUCLEOTIDE SEQUENCE</scope>
</reference>
<evidence type="ECO:0000256" key="1">
    <source>
        <dbReference type="PROSITE-ProRule" id="PRU00047"/>
    </source>
</evidence>
<dbReference type="PROSITE" id="PS50158">
    <property type="entry name" value="ZF_CCHC"/>
    <property type="match status" value="1"/>
</dbReference>
<feature type="region of interest" description="Disordered" evidence="2">
    <location>
        <begin position="1"/>
        <end position="29"/>
    </location>
</feature>
<name>A0A699HMG3_TANCI</name>
<dbReference type="GO" id="GO:0008270">
    <property type="term" value="F:zinc ion binding"/>
    <property type="evidence" value="ECO:0007669"/>
    <property type="project" value="UniProtKB-KW"/>
</dbReference>
<keyword evidence="1" id="KW-0479">Metal-binding</keyword>
<comment type="caution">
    <text evidence="4">The sequence shown here is derived from an EMBL/GenBank/DDBJ whole genome shotgun (WGS) entry which is preliminary data.</text>
</comment>
<dbReference type="SUPFAM" id="SSF57756">
    <property type="entry name" value="Retrovirus zinc finger-like domains"/>
    <property type="match status" value="1"/>
</dbReference>
<dbReference type="EMBL" id="BKCJ010186909">
    <property type="protein sequence ID" value="GEY53673.1"/>
    <property type="molecule type" value="Genomic_DNA"/>
</dbReference>
<organism evidence="4">
    <name type="scientific">Tanacetum cinerariifolium</name>
    <name type="common">Dalmatian daisy</name>
    <name type="synonym">Chrysanthemum cinerariifolium</name>
    <dbReference type="NCBI Taxonomy" id="118510"/>
    <lineage>
        <taxon>Eukaryota</taxon>
        <taxon>Viridiplantae</taxon>
        <taxon>Streptophyta</taxon>
        <taxon>Embryophyta</taxon>
        <taxon>Tracheophyta</taxon>
        <taxon>Spermatophyta</taxon>
        <taxon>Magnoliopsida</taxon>
        <taxon>eudicotyledons</taxon>
        <taxon>Gunneridae</taxon>
        <taxon>Pentapetalae</taxon>
        <taxon>asterids</taxon>
        <taxon>campanulids</taxon>
        <taxon>Asterales</taxon>
        <taxon>Asteraceae</taxon>
        <taxon>Asteroideae</taxon>
        <taxon>Anthemideae</taxon>
        <taxon>Anthemidinae</taxon>
        <taxon>Tanacetum</taxon>
    </lineage>
</organism>
<dbReference type="Pfam" id="PF00098">
    <property type="entry name" value="zf-CCHC"/>
    <property type="match status" value="1"/>
</dbReference>
<feature type="domain" description="CCHC-type" evidence="3">
    <location>
        <begin position="250"/>
        <end position="264"/>
    </location>
</feature>
<evidence type="ECO:0000256" key="2">
    <source>
        <dbReference type="SAM" id="MobiDB-lite"/>
    </source>
</evidence>